<name>A0A645H9G5_9ZZZZ</name>
<feature type="region of interest" description="Disordered" evidence="1">
    <location>
        <begin position="1"/>
        <end position="24"/>
    </location>
</feature>
<organism evidence="2">
    <name type="scientific">bioreactor metagenome</name>
    <dbReference type="NCBI Taxonomy" id="1076179"/>
    <lineage>
        <taxon>unclassified sequences</taxon>
        <taxon>metagenomes</taxon>
        <taxon>ecological metagenomes</taxon>
    </lineage>
</organism>
<feature type="region of interest" description="Disordered" evidence="1">
    <location>
        <begin position="57"/>
        <end position="139"/>
    </location>
</feature>
<evidence type="ECO:0000313" key="2">
    <source>
        <dbReference type="EMBL" id="MPN35012.1"/>
    </source>
</evidence>
<feature type="compositionally biased region" description="Basic and acidic residues" evidence="1">
    <location>
        <begin position="87"/>
        <end position="109"/>
    </location>
</feature>
<comment type="caution">
    <text evidence="2">The sequence shown here is derived from an EMBL/GenBank/DDBJ whole genome shotgun (WGS) entry which is preliminary data.</text>
</comment>
<feature type="compositionally biased region" description="Basic residues" evidence="1">
    <location>
        <begin position="11"/>
        <end position="24"/>
    </location>
</feature>
<accession>A0A645H9G5</accession>
<proteinExistence type="predicted"/>
<dbReference type="EMBL" id="VSSQ01088337">
    <property type="protein sequence ID" value="MPN35012.1"/>
    <property type="molecule type" value="Genomic_DNA"/>
</dbReference>
<protein>
    <submittedName>
        <fullName evidence="2">Uncharacterized protein</fullName>
    </submittedName>
</protein>
<sequence length="139" mass="16259">MAEERPGHQAVYRKSRGAGHKRHEHYRHAPVPFVFHCARTHDRGHCTAEAHQHRYERLAGKSEAAERPVHDEGRTGHVSRVLKKRKAQEQQRYHRQERDHSSDSGDDSVHYQAPRPLGSSGGYQRRVDDRRQPVFYGRR</sequence>
<dbReference type="AlphaFoldDB" id="A0A645H9G5"/>
<reference evidence="2" key="1">
    <citation type="submission" date="2019-08" db="EMBL/GenBank/DDBJ databases">
        <authorList>
            <person name="Kucharzyk K."/>
            <person name="Murdoch R.W."/>
            <person name="Higgins S."/>
            <person name="Loffler F."/>
        </authorList>
    </citation>
    <scope>NUCLEOTIDE SEQUENCE</scope>
</reference>
<feature type="compositionally biased region" description="Basic and acidic residues" evidence="1">
    <location>
        <begin position="57"/>
        <end position="75"/>
    </location>
</feature>
<gene>
    <name evidence="2" type="ORF">SDC9_182506</name>
</gene>
<evidence type="ECO:0000256" key="1">
    <source>
        <dbReference type="SAM" id="MobiDB-lite"/>
    </source>
</evidence>